<comment type="caution">
    <text evidence="6">The sequence shown here is derived from an EMBL/GenBank/DDBJ whole genome shotgun (WGS) entry which is preliminary data.</text>
</comment>
<keyword evidence="4" id="KW-0862">Zinc</keyword>
<evidence type="ECO:0000256" key="2">
    <source>
        <dbReference type="ARBA" id="ARBA00022723"/>
    </source>
</evidence>
<proteinExistence type="predicted"/>
<dbReference type="GO" id="GO:0006526">
    <property type="term" value="P:L-arginine biosynthetic process"/>
    <property type="evidence" value="ECO:0007669"/>
    <property type="project" value="TreeGrafter"/>
</dbReference>
<reference evidence="6 7" key="1">
    <citation type="submission" date="2019-06" db="EMBL/GenBank/DDBJ databases">
        <title>Mycoplasma falconis type strain whole genome sequence.</title>
        <authorList>
            <person name="Spergser J."/>
        </authorList>
    </citation>
    <scope>NUCLEOTIDE SEQUENCE [LARGE SCALE GENOMIC DNA]</scope>
    <source>
        <strain evidence="6 7">ATCC 51372</strain>
    </source>
</reference>
<evidence type="ECO:0000313" key="7">
    <source>
        <dbReference type="Proteomes" id="UP000319776"/>
    </source>
</evidence>
<keyword evidence="2" id="KW-0479">Metal-binding</keyword>
<comment type="cofactor">
    <cofactor evidence="1">
        <name>Zn(2+)</name>
        <dbReference type="ChEBI" id="CHEBI:29105"/>
    </cofactor>
</comment>
<dbReference type="Proteomes" id="UP000319776">
    <property type="component" value="Unassembled WGS sequence"/>
</dbReference>
<dbReference type="SUPFAM" id="SSF53187">
    <property type="entry name" value="Zn-dependent exopeptidases"/>
    <property type="match status" value="1"/>
</dbReference>
<dbReference type="Gene3D" id="3.30.70.360">
    <property type="match status" value="1"/>
</dbReference>
<evidence type="ECO:0000259" key="5">
    <source>
        <dbReference type="Pfam" id="PF07687"/>
    </source>
</evidence>
<dbReference type="PANTHER" id="PTHR43808">
    <property type="entry name" value="ACETYLORNITHINE DEACETYLASE"/>
    <property type="match status" value="1"/>
</dbReference>
<dbReference type="Pfam" id="PF07687">
    <property type="entry name" value="M20_dimer"/>
    <property type="match status" value="1"/>
</dbReference>
<keyword evidence="7" id="KW-1185">Reference proteome</keyword>
<organism evidence="6 7">
    <name type="scientific">[Mycoplasma] falconis</name>
    <dbReference type="NCBI Taxonomy" id="92403"/>
    <lineage>
        <taxon>Bacteria</taxon>
        <taxon>Bacillati</taxon>
        <taxon>Mycoplasmatota</taxon>
        <taxon>Mycoplasmoidales</taxon>
        <taxon>Metamycoplasmataceae</taxon>
        <taxon>Metamycoplasma</taxon>
    </lineage>
</organism>
<gene>
    <name evidence="6" type="ORF">FJO69_02870</name>
</gene>
<evidence type="ECO:0000313" key="6">
    <source>
        <dbReference type="EMBL" id="TPE56576.1"/>
    </source>
</evidence>
<dbReference type="GO" id="GO:0046872">
    <property type="term" value="F:metal ion binding"/>
    <property type="evidence" value="ECO:0007669"/>
    <property type="project" value="UniProtKB-KW"/>
</dbReference>
<dbReference type="InterPro" id="IPR036264">
    <property type="entry name" value="Bact_exopeptidase_dim_dom"/>
</dbReference>
<dbReference type="InterPro" id="IPR002933">
    <property type="entry name" value="Peptidase_M20"/>
</dbReference>
<dbReference type="OrthoDB" id="9761532at2"/>
<dbReference type="Gene3D" id="3.40.630.10">
    <property type="entry name" value="Zn peptidases"/>
    <property type="match status" value="2"/>
</dbReference>
<dbReference type="AlphaFoldDB" id="A0A501X7Z5"/>
<dbReference type="EMBL" id="VFSS01000014">
    <property type="protein sequence ID" value="TPE56576.1"/>
    <property type="molecule type" value="Genomic_DNA"/>
</dbReference>
<evidence type="ECO:0000256" key="1">
    <source>
        <dbReference type="ARBA" id="ARBA00001947"/>
    </source>
</evidence>
<keyword evidence="3" id="KW-0378">Hydrolase</keyword>
<dbReference type="PROSITE" id="PS00758">
    <property type="entry name" value="ARGE_DAPE_CPG2_1"/>
    <property type="match status" value="1"/>
</dbReference>
<feature type="domain" description="Peptidase M20 dimerisation" evidence="5">
    <location>
        <begin position="230"/>
        <end position="339"/>
    </location>
</feature>
<protein>
    <submittedName>
        <fullName evidence="6">M20 family metallopeptidase</fullName>
    </submittedName>
</protein>
<dbReference type="SUPFAM" id="SSF55031">
    <property type="entry name" value="Bacterial exopeptidase dimerisation domain"/>
    <property type="match status" value="1"/>
</dbReference>
<accession>A0A501X7Z5</accession>
<dbReference type="PANTHER" id="PTHR43808:SF31">
    <property type="entry name" value="N-ACETYL-L-CITRULLINE DEACETYLASE"/>
    <property type="match status" value="1"/>
</dbReference>
<dbReference type="InterPro" id="IPR050072">
    <property type="entry name" value="Peptidase_M20A"/>
</dbReference>
<name>A0A501X7Z5_9BACT</name>
<dbReference type="InterPro" id="IPR011650">
    <property type="entry name" value="Peptidase_M20_dimer"/>
</dbReference>
<dbReference type="Pfam" id="PF01546">
    <property type="entry name" value="Peptidase_M20"/>
    <property type="match status" value="1"/>
</dbReference>
<dbReference type="GO" id="GO:0008777">
    <property type="term" value="F:acetylornithine deacetylase activity"/>
    <property type="evidence" value="ECO:0007669"/>
    <property type="project" value="TreeGrafter"/>
</dbReference>
<evidence type="ECO:0000256" key="4">
    <source>
        <dbReference type="ARBA" id="ARBA00022833"/>
    </source>
</evidence>
<sequence>MPEFIKYKQSRKDFKQMIQDIANICAIPSISEEETASEYKFGENTHKALTYALDLAKSFGFETYIAPNSAYGYAQIGKGDKMIGILAHLDVVPAGDESQWKTSAFEPVITDKAIIARGSLDDKGPAIINLYAMKYIFDNNLLKKGWAIRIVFGLSEETNMKSMKQYLVDFGSPYISYTPDGEWPLIYAEKMVYHVELKFPKIPSLYIEGGEVVNQIPDLAIFKYEDKMMNIKGKGGHGSTPHKGENAIIKTIKALAKVNPELNKHALFRFINKNLSKKDFALKNIFGDISDFSGDLTANLGMIRSNANYHSLFFDLRVPVTNTLKGITDQLNNYLANNFEGKVEMKLIGHKDSKYIDPKDNLVKILMQTYREATNEDIKPLAIGGGTYARLVDNCVAYGSTKYMHLMHGPNEYFTFKEIKSSLEIYINALFRLQSYKPKK</sequence>
<dbReference type="InterPro" id="IPR001261">
    <property type="entry name" value="ArgE/DapE_CS"/>
</dbReference>
<evidence type="ECO:0000256" key="3">
    <source>
        <dbReference type="ARBA" id="ARBA00022801"/>
    </source>
</evidence>